<dbReference type="AlphaFoldDB" id="A0A410WY86"/>
<dbReference type="Proteomes" id="UP000288943">
    <property type="component" value="Chromosome"/>
</dbReference>
<gene>
    <name evidence="1" type="ORF">PC41400_17125</name>
</gene>
<accession>A0A410WY86</accession>
<evidence type="ECO:0000313" key="2">
    <source>
        <dbReference type="Proteomes" id="UP000288943"/>
    </source>
</evidence>
<dbReference type="EMBL" id="CP026520">
    <property type="protein sequence ID" value="QAV19300.1"/>
    <property type="molecule type" value="Genomic_DNA"/>
</dbReference>
<proteinExistence type="predicted"/>
<reference evidence="1 2" key="1">
    <citation type="submission" date="2018-01" db="EMBL/GenBank/DDBJ databases">
        <title>The whole genome sequencing and assembly of Paenibacillus chitinolyticus KCCM 41400 strain.</title>
        <authorList>
            <person name="Kim J.-Y."/>
            <person name="Park M.-K."/>
            <person name="Lee Y.-J."/>
            <person name="Yi H."/>
            <person name="Bahn Y.-S."/>
            <person name="Kim J.F."/>
            <person name="Lee D.-W."/>
        </authorList>
    </citation>
    <scope>NUCLEOTIDE SEQUENCE [LARGE SCALE GENOMIC DNA]</scope>
    <source>
        <strain evidence="1 2">KCCM 41400</strain>
    </source>
</reference>
<evidence type="ECO:0000313" key="1">
    <source>
        <dbReference type="EMBL" id="QAV19300.1"/>
    </source>
</evidence>
<protein>
    <recommendedName>
        <fullName evidence="3">GNAT family N-acetyltransferase</fullName>
    </recommendedName>
</protein>
<dbReference type="KEGG" id="pchi:PC41400_17125"/>
<evidence type="ECO:0008006" key="3">
    <source>
        <dbReference type="Google" id="ProtNLM"/>
    </source>
</evidence>
<organism evidence="1 2">
    <name type="scientific">Paenibacillus chitinolyticus</name>
    <dbReference type="NCBI Taxonomy" id="79263"/>
    <lineage>
        <taxon>Bacteria</taxon>
        <taxon>Bacillati</taxon>
        <taxon>Bacillota</taxon>
        <taxon>Bacilli</taxon>
        <taxon>Bacillales</taxon>
        <taxon>Paenibacillaceae</taxon>
        <taxon>Paenibacillus</taxon>
    </lineage>
</organism>
<name>A0A410WY86_9BACL</name>
<sequence length="63" mass="7502">MIIRQVEARDWAEIAKWEREFSKISFGDEAITDLTFHLNKLEKAMIRERSGMNTARSNYKIVR</sequence>